<dbReference type="SMART" id="SM00256">
    <property type="entry name" value="FBOX"/>
    <property type="match status" value="1"/>
</dbReference>
<accession>M8BUU4</accession>
<dbReference type="Gene3D" id="1.20.1280.50">
    <property type="match status" value="1"/>
</dbReference>
<dbReference type="Pfam" id="PF12937">
    <property type="entry name" value="F-box-like"/>
    <property type="match status" value="1"/>
</dbReference>
<dbReference type="AlphaFoldDB" id="M8BUU4"/>
<dbReference type="SUPFAM" id="SSF81383">
    <property type="entry name" value="F-box domain"/>
    <property type="match status" value="1"/>
</dbReference>
<name>M8BUU4_AEGTA</name>
<dbReference type="PANTHER" id="PTHR47993:SF382">
    <property type="entry name" value="OS04G0193300 PROTEIN"/>
    <property type="match status" value="1"/>
</dbReference>
<protein>
    <submittedName>
        <fullName evidence="1">Uncharacterized protein</fullName>
    </submittedName>
</protein>
<organism evidence="1">
    <name type="scientific">Aegilops tauschii</name>
    <name type="common">Tausch's goatgrass</name>
    <name type="synonym">Aegilops squarrosa</name>
    <dbReference type="NCBI Taxonomy" id="37682"/>
    <lineage>
        <taxon>Eukaryota</taxon>
        <taxon>Viridiplantae</taxon>
        <taxon>Streptophyta</taxon>
        <taxon>Embryophyta</taxon>
        <taxon>Tracheophyta</taxon>
        <taxon>Spermatophyta</taxon>
        <taxon>Magnoliopsida</taxon>
        <taxon>Liliopsida</taxon>
        <taxon>Poales</taxon>
        <taxon>Poaceae</taxon>
        <taxon>BOP clade</taxon>
        <taxon>Pooideae</taxon>
        <taxon>Triticodae</taxon>
        <taxon>Triticeae</taxon>
        <taxon>Triticinae</taxon>
        <taxon>Aegilops</taxon>
    </lineage>
</organism>
<evidence type="ECO:0000313" key="1">
    <source>
        <dbReference type="EnsemblPlants" id="EMT10589"/>
    </source>
</evidence>
<dbReference type="EnsemblPlants" id="EMT10589">
    <property type="protein sequence ID" value="EMT10589"/>
    <property type="gene ID" value="F775_43187"/>
</dbReference>
<proteinExistence type="predicted"/>
<dbReference type="PANTHER" id="PTHR47993">
    <property type="entry name" value="OS09G0372900 PROTEIN-RELATED"/>
    <property type="match status" value="1"/>
</dbReference>
<dbReference type="InterPro" id="IPR036047">
    <property type="entry name" value="F-box-like_dom_sf"/>
</dbReference>
<dbReference type="InterPro" id="IPR050233">
    <property type="entry name" value="A_thaliana_F-box"/>
</dbReference>
<reference evidence="1" key="1">
    <citation type="submission" date="2015-06" db="UniProtKB">
        <authorList>
            <consortium name="EnsemblPlants"/>
        </authorList>
    </citation>
    <scope>IDENTIFICATION</scope>
</reference>
<sequence>MAEAASAAGATPLLPGIPDEISIWEILLRLPPKPLLRCRTVCHAWRRATSTRDFLLAHHALQPTHPILYSDTDDLSSMDNIICDHPGSRQAPVHRPT</sequence>
<dbReference type="InterPro" id="IPR001810">
    <property type="entry name" value="F-box_dom"/>
</dbReference>